<dbReference type="InterPro" id="IPR000182">
    <property type="entry name" value="GNAT_dom"/>
</dbReference>
<dbReference type="AlphaFoldDB" id="A0A221SV04"/>
<dbReference type="SUPFAM" id="SSF55729">
    <property type="entry name" value="Acyl-CoA N-acyltransferases (Nat)"/>
    <property type="match status" value="1"/>
</dbReference>
<dbReference type="RefSeq" id="WP_027464272.1">
    <property type="nucleotide sequence ID" value="NZ_CP021081.1"/>
</dbReference>
<dbReference type="STRING" id="317577.GCA_000419625_00104"/>
<evidence type="ECO:0000313" key="3">
    <source>
        <dbReference type="Proteomes" id="UP000259030"/>
    </source>
</evidence>
<dbReference type="PANTHER" id="PTHR39173:SF1">
    <property type="entry name" value="ACETYLTRANSFERASE"/>
    <property type="match status" value="1"/>
</dbReference>
<organism evidence="2 3">
    <name type="scientific">Deinococcus ficus</name>
    <dbReference type="NCBI Taxonomy" id="317577"/>
    <lineage>
        <taxon>Bacteria</taxon>
        <taxon>Thermotogati</taxon>
        <taxon>Deinococcota</taxon>
        <taxon>Deinococci</taxon>
        <taxon>Deinococcales</taxon>
        <taxon>Deinococcaceae</taxon>
        <taxon>Deinococcus</taxon>
    </lineage>
</organism>
<dbReference type="GO" id="GO:0016747">
    <property type="term" value="F:acyltransferase activity, transferring groups other than amino-acyl groups"/>
    <property type="evidence" value="ECO:0007669"/>
    <property type="project" value="InterPro"/>
</dbReference>
<reference evidence="2 3" key="1">
    <citation type="submission" date="2017-05" db="EMBL/GenBank/DDBJ databases">
        <title>The complete genome sequence of Deinococcus ficus isolated from the rhizosphere of the Ficus religiosa L. in Taiwan.</title>
        <authorList>
            <person name="Wu K.-M."/>
            <person name="Liao T.-L."/>
            <person name="Liu Y.-M."/>
            <person name="Young C.-C."/>
            <person name="Tsai S.-F."/>
        </authorList>
    </citation>
    <scope>NUCLEOTIDE SEQUENCE [LARGE SCALE GENOMIC DNA]</scope>
    <source>
        <strain evidence="2 3">CC-FR2-10</strain>
    </source>
</reference>
<dbReference type="Pfam" id="PF13302">
    <property type="entry name" value="Acetyltransf_3"/>
    <property type="match status" value="1"/>
</dbReference>
<accession>A0A221SV04</accession>
<dbReference type="Proteomes" id="UP000259030">
    <property type="component" value="Chromosome"/>
</dbReference>
<evidence type="ECO:0000259" key="1">
    <source>
        <dbReference type="PROSITE" id="PS51186"/>
    </source>
</evidence>
<dbReference type="Gene3D" id="3.40.630.30">
    <property type="match status" value="1"/>
</dbReference>
<gene>
    <name evidence="2" type="ORF">DFI_05175</name>
</gene>
<dbReference type="PANTHER" id="PTHR39173">
    <property type="entry name" value="ACETYLTRANSFERASE"/>
    <property type="match status" value="1"/>
</dbReference>
<dbReference type="PROSITE" id="PS51186">
    <property type="entry name" value="GNAT"/>
    <property type="match status" value="1"/>
</dbReference>
<proteinExistence type="predicted"/>
<sequence>MPELLWPSERYKDSFLNAAREAQEAGSGLGDTLALNLPAVTADFAAYLSSLRQYEPGQPLPEGYVHSETLWLVEGGEYLGRVNLRHTLNARLREFGGHIGYEIQPSARGRGYATQALHLALERARDLGLERVLLTCDVVNLGSRRVIEKGGGVLEGEFTVPGHTEPIRRYWIPL</sequence>
<keyword evidence="2" id="KW-0808">Transferase</keyword>
<dbReference type="InterPro" id="IPR016181">
    <property type="entry name" value="Acyl_CoA_acyltransferase"/>
</dbReference>
<dbReference type="KEGG" id="dfc:DFI_05175"/>
<feature type="domain" description="N-acetyltransferase" evidence="1">
    <location>
        <begin position="35"/>
        <end position="174"/>
    </location>
</feature>
<keyword evidence="3" id="KW-1185">Reference proteome</keyword>
<dbReference type="CDD" id="cd04301">
    <property type="entry name" value="NAT_SF"/>
    <property type="match status" value="1"/>
</dbReference>
<protein>
    <submittedName>
        <fullName evidence="2">GNAT family N-acetyltransferase</fullName>
    </submittedName>
</protein>
<evidence type="ECO:0000313" key="2">
    <source>
        <dbReference type="EMBL" id="ASN80479.1"/>
    </source>
</evidence>
<dbReference type="EMBL" id="CP021081">
    <property type="protein sequence ID" value="ASN80479.1"/>
    <property type="molecule type" value="Genomic_DNA"/>
</dbReference>
<name>A0A221SV04_9DEIO</name>